<dbReference type="PANTHER" id="PTHR11487:SF0">
    <property type="entry name" value="S-ACYL FATTY ACID SYNTHASE THIOESTERASE, MEDIUM CHAIN"/>
    <property type="match status" value="1"/>
</dbReference>
<dbReference type="InterPro" id="IPR001031">
    <property type="entry name" value="Thioesterase"/>
</dbReference>
<evidence type="ECO:0000313" key="4">
    <source>
        <dbReference type="EMBL" id="KUN75151.1"/>
    </source>
</evidence>
<dbReference type="GO" id="GO:0016787">
    <property type="term" value="F:hydrolase activity"/>
    <property type="evidence" value="ECO:0007669"/>
    <property type="project" value="UniProtKB-KW"/>
</dbReference>
<dbReference type="STRING" id="1943.AQJ64_43445"/>
<feature type="domain" description="Thioesterase TesA-like" evidence="3">
    <location>
        <begin position="27"/>
        <end position="249"/>
    </location>
</feature>
<gene>
    <name evidence="4" type="ORF">AQJ64_43445</name>
</gene>
<dbReference type="OrthoDB" id="8480037at2"/>
<dbReference type="InterPro" id="IPR020802">
    <property type="entry name" value="TesA-like"/>
</dbReference>
<dbReference type="Pfam" id="PF00975">
    <property type="entry name" value="Thioesterase"/>
    <property type="match status" value="1"/>
</dbReference>
<accession>A0A124I0Q4</accession>
<evidence type="ECO:0000256" key="1">
    <source>
        <dbReference type="ARBA" id="ARBA00007169"/>
    </source>
</evidence>
<evidence type="ECO:0000256" key="2">
    <source>
        <dbReference type="ARBA" id="ARBA00022801"/>
    </source>
</evidence>
<dbReference type="InterPro" id="IPR029058">
    <property type="entry name" value="AB_hydrolase_fold"/>
</dbReference>
<dbReference type="Proteomes" id="UP000052982">
    <property type="component" value="Unassembled WGS sequence"/>
</dbReference>
<sequence length="253" mass="28212">MTDTLAVQELWIRRYHPAPEDTDVSLVCFPHAGGSASYFRPLASALAPVAEVLPVQYPGRQDRRAEPPITSIPRLADEILAVLESLPRRRLVLFGHSMGACLAFEVARRIEQRSALELLGLVASGRTAPPTLRDRGVRSMDDDGVIAEIRRLNGTDDRLLLDDDVIRMIMPAIRGDYEAVESYRYEPGPRLRCPVSVLVGDDDPQVTPAEAQGWRDHTEGGFTLRRFPGGHFYLAEQNTQVARALTEDLARFR</sequence>
<proteinExistence type="inferred from homology"/>
<dbReference type="GO" id="GO:0008610">
    <property type="term" value="P:lipid biosynthetic process"/>
    <property type="evidence" value="ECO:0007669"/>
    <property type="project" value="TreeGrafter"/>
</dbReference>
<dbReference type="PANTHER" id="PTHR11487">
    <property type="entry name" value="THIOESTERASE"/>
    <property type="match status" value="1"/>
</dbReference>
<name>A0A124I0Q4_9ACTN</name>
<keyword evidence="2 4" id="KW-0378">Hydrolase</keyword>
<dbReference type="EMBL" id="LMWW01000089">
    <property type="protein sequence ID" value="KUN75151.1"/>
    <property type="molecule type" value="Genomic_DNA"/>
</dbReference>
<reference evidence="4 5" key="1">
    <citation type="submission" date="2015-10" db="EMBL/GenBank/DDBJ databases">
        <title>Draft genome sequence of Streptomyces griseoruber DSM 40281, type strain for the species Streptomyces griseoruber.</title>
        <authorList>
            <person name="Ruckert C."/>
            <person name="Winkler A."/>
            <person name="Kalinowski J."/>
            <person name="Kampfer P."/>
            <person name="Glaeser S."/>
        </authorList>
    </citation>
    <scope>NUCLEOTIDE SEQUENCE [LARGE SCALE GENOMIC DNA]</scope>
    <source>
        <strain evidence="4 5">DSM 40281</strain>
    </source>
</reference>
<protein>
    <submittedName>
        <fullName evidence="4">Oleoyl-ACP hydrolase</fullName>
    </submittedName>
</protein>
<comment type="similarity">
    <text evidence="1">Belongs to the thioesterase family.</text>
</comment>
<organism evidence="4 5">
    <name type="scientific">Streptomyces griseoruber</name>
    <dbReference type="NCBI Taxonomy" id="1943"/>
    <lineage>
        <taxon>Bacteria</taxon>
        <taxon>Bacillati</taxon>
        <taxon>Actinomycetota</taxon>
        <taxon>Actinomycetes</taxon>
        <taxon>Kitasatosporales</taxon>
        <taxon>Streptomycetaceae</taxon>
        <taxon>Streptomyces</taxon>
    </lineage>
</organism>
<evidence type="ECO:0000259" key="3">
    <source>
        <dbReference type="SMART" id="SM00824"/>
    </source>
</evidence>
<dbReference type="SMART" id="SM00824">
    <property type="entry name" value="PKS_TE"/>
    <property type="match status" value="1"/>
</dbReference>
<comment type="caution">
    <text evidence="4">The sequence shown here is derived from an EMBL/GenBank/DDBJ whole genome shotgun (WGS) entry which is preliminary data.</text>
</comment>
<dbReference type="AlphaFoldDB" id="A0A124I0Q4"/>
<dbReference type="SUPFAM" id="SSF53474">
    <property type="entry name" value="alpha/beta-Hydrolases"/>
    <property type="match status" value="1"/>
</dbReference>
<dbReference type="Gene3D" id="3.40.50.1820">
    <property type="entry name" value="alpha/beta hydrolase"/>
    <property type="match status" value="1"/>
</dbReference>
<evidence type="ECO:0000313" key="5">
    <source>
        <dbReference type="Proteomes" id="UP000052982"/>
    </source>
</evidence>
<keyword evidence="5" id="KW-1185">Reference proteome</keyword>
<dbReference type="RefSeq" id="WP_055633870.1">
    <property type="nucleotide sequence ID" value="NZ_KQ948794.1"/>
</dbReference>
<dbReference type="InterPro" id="IPR012223">
    <property type="entry name" value="TEII"/>
</dbReference>